<feature type="domain" description="F-box" evidence="1">
    <location>
        <begin position="9"/>
        <end position="38"/>
    </location>
</feature>
<reference evidence="2 3" key="1">
    <citation type="submission" date="2014-04" db="EMBL/GenBank/DDBJ databases">
        <authorList>
            <consortium name="DOE Joint Genome Institute"/>
            <person name="Kuo A."/>
            <person name="Tarkka M."/>
            <person name="Buscot F."/>
            <person name="Kohler A."/>
            <person name="Nagy L.G."/>
            <person name="Floudas D."/>
            <person name="Copeland A."/>
            <person name="Barry K.W."/>
            <person name="Cichocki N."/>
            <person name="Veneault-Fourrey C."/>
            <person name="LaButti K."/>
            <person name="Lindquist E.A."/>
            <person name="Lipzen A."/>
            <person name="Lundell T."/>
            <person name="Morin E."/>
            <person name="Murat C."/>
            <person name="Sun H."/>
            <person name="Tunlid A."/>
            <person name="Henrissat B."/>
            <person name="Grigoriev I.V."/>
            <person name="Hibbett D.S."/>
            <person name="Martin F."/>
            <person name="Nordberg H.P."/>
            <person name="Cantor M.N."/>
            <person name="Hua S.X."/>
        </authorList>
    </citation>
    <scope>NUCLEOTIDE SEQUENCE [LARGE SCALE GENOMIC DNA]</scope>
    <source>
        <strain evidence="2 3">F 1598</strain>
    </source>
</reference>
<evidence type="ECO:0000259" key="1">
    <source>
        <dbReference type="Pfam" id="PF12937"/>
    </source>
</evidence>
<dbReference type="AlphaFoldDB" id="A0A0C3FDD0"/>
<dbReference type="Proteomes" id="UP000054166">
    <property type="component" value="Unassembled WGS sequence"/>
</dbReference>
<dbReference type="Pfam" id="PF12937">
    <property type="entry name" value="F-box-like"/>
    <property type="match status" value="1"/>
</dbReference>
<dbReference type="EMBL" id="KN833022">
    <property type="protein sequence ID" value="KIM77744.1"/>
    <property type="molecule type" value="Genomic_DNA"/>
</dbReference>
<evidence type="ECO:0000313" key="3">
    <source>
        <dbReference type="Proteomes" id="UP000054166"/>
    </source>
</evidence>
<accession>A0A0C3FDD0</accession>
<dbReference type="CDD" id="cd09917">
    <property type="entry name" value="F-box_SF"/>
    <property type="match status" value="1"/>
</dbReference>
<sequence length="51" mass="5903">MQRCFRIVEILNNIFSFVSRPTLYALALTCRLFHASANPLPSIFVVIVTYR</sequence>
<keyword evidence="3" id="KW-1185">Reference proteome</keyword>
<dbReference type="InParanoid" id="A0A0C3FDD0"/>
<dbReference type="SUPFAM" id="SSF81383">
    <property type="entry name" value="F-box domain"/>
    <property type="match status" value="1"/>
</dbReference>
<proteinExistence type="predicted"/>
<dbReference type="HOGENOM" id="CLU_3107216_0_0_1"/>
<dbReference type="InterPro" id="IPR001810">
    <property type="entry name" value="F-box_dom"/>
</dbReference>
<gene>
    <name evidence="2" type="ORF">PILCRDRAFT_825183</name>
</gene>
<evidence type="ECO:0000313" key="2">
    <source>
        <dbReference type="EMBL" id="KIM77744.1"/>
    </source>
</evidence>
<dbReference type="InterPro" id="IPR036047">
    <property type="entry name" value="F-box-like_dom_sf"/>
</dbReference>
<organism evidence="2 3">
    <name type="scientific">Piloderma croceum (strain F 1598)</name>
    <dbReference type="NCBI Taxonomy" id="765440"/>
    <lineage>
        <taxon>Eukaryota</taxon>
        <taxon>Fungi</taxon>
        <taxon>Dikarya</taxon>
        <taxon>Basidiomycota</taxon>
        <taxon>Agaricomycotina</taxon>
        <taxon>Agaricomycetes</taxon>
        <taxon>Agaricomycetidae</taxon>
        <taxon>Atheliales</taxon>
        <taxon>Atheliaceae</taxon>
        <taxon>Piloderma</taxon>
    </lineage>
</organism>
<reference evidence="3" key="2">
    <citation type="submission" date="2015-01" db="EMBL/GenBank/DDBJ databases">
        <title>Evolutionary Origins and Diversification of the Mycorrhizal Mutualists.</title>
        <authorList>
            <consortium name="DOE Joint Genome Institute"/>
            <consortium name="Mycorrhizal Genomics Consortium"/>
            <person name="Kohler A."/>
            <person name="Kuo A."/>
            <person name="Nagy L.G."/>
            <person name="Floudas D."/>
            <person name="Copeland A."/>
            <person name="Barry K.W."/>
            <person name="Cichocki N."/>
            <person name="Veneault-Fourrey C."/>
            <person name="LaButti K."/>
            <person name="Lindquist E.A."/>
            <person name="Lipzen A."/>
            <person name="Lundell T."/>
            <person name="Morin E."/>
            <person name="Murat C."/>
            <person name="Riley R."/>
            <person name="Ohm R."/>
            <person name="Sun H."/>
            <person name="Tunlid A."/>
            <person name="Henrissat B."/>
            <person name="Grigoriev I.V."/>
            <person name="Hibbett D.S."/>
            <person name="Martin F."/>
        </authorList>
    </citation>
    <scope>NUCLEOTIDE SEQUENCE [LARGE SCALE GENOMIC DNA]</scope>
    <source>
        <strain evidence="3">F 1598</strain>
    </source>
</reference>
<protein>
    <recommendedName>
        <fullName evidence="1">F-box domain-containing protein</fullName>
    </recommendedName>
</protein>
<name>A0A0C3FDD0_PILCF</name>